<reference evidence="3 4" key="1">
    <citation type="submission" date="2023-10" db="EMBL/GenBank/DDBJ databases">
        <title>Two novel species belonging to the OM43/NOR5 clade.</title>
        <authorList>
            <person name="Park M."/>
        </authorList>
    </citation>
    <scope>NUCLEOTIDE SEQUENCE [LARGE SCALE GENOMIC DNA]</scope>
    <source>
        <strain evidence="3 4">IMCC45268</strain>
    </source>
</reference>
<feature type="chain" id="PRO_5046330978" evidence="2">
    <location>
        <begin position="21"/>
        <end position="302"/>
    </location>
</feature>
<comment type="similarity">
    <text evidence="1">Belongs to the protein-tyrosine phosphatase family.</text>
</comment>
<organism evidence="3 4">
    <name type="scientific">Congregibacter brevis</name>
    <dbReference type="NCBI Taxonomy" id="3081201"/>
    <lineage>
        <taxon>Bacteria</taxon>
        <taxon>Pseudomonadati</taxon>
        <taxon>Pseudomonadota</taxon>
        <taxon>Gammaproteobacteria</taxon>
        <taxon>Cellvibrionales</taxon>
        <taxon>Halieaceae</taxon>
        <taxon>Congregibacter</taxon>
    </lineage>
</organism>
<accession>A0ABZ0II47</accession>
<dbReference type="RefSeq" id="WP_407329130.1">
    <property type="nucleotide sequence ID" value="NZ_CP136865.1"/>
</dbReference>
<dbReference type="PANTHER" id="PTHR31126:SF1">
    <property type="entry name" value="TYROSINE SPECIFIC PROTEIN PHOSPHATASES DOMAIN-CONTAINING PROTEIN"/>
    <property type="match status" value="1"/>
</dbReference>
<sequence length="302" mass="33381">MNLRALFLFLLLAVPSTSWGDKAVAESVPSAAASEQVLISYRRLLPLEGGSNFRDLGGYPTADGHTVKRGLLFRSGAMTGLTEGDEEYLQQFGFQSVVDLRSTEEVELYPNRWAKSAELSYRHHDYSIVAMMRQAAPGTEEKPSDYSAMYLQMMEFLKPQLTMYFETLLNAEVPAVVNCSAGQDRTGVTSALLLTALGVDRELIIEDYLLSTDFREPKKEKGDVDLAVAAKTNAFAAMMLKFSEGQDSSRPNPLVTKDGTPFLQFTFESIEAQYGDVVSYLASELGVDAAELALLRQMYLES</sequence>
<keyword evidence="3" id="KW-0378">Hydrolase</keyword>
<name>A0ABZ0II47_9GAMM</name>
<dbReference type="Proteomes" id="UP001626549">
    <property type="component" value="Chromosome"/>
</dbReference>
<evidence type="ECO:0000313" key="4">
    <source>
        <dbReference type="Proteomes" id="UP001626549"/>
    </source>
</evidence>
<keyword evidence="4" id="KW-1185">Reference proteome</keyword>
<protein>
    <submittedName>
        <fullName evidence="3">Tyrosine-protein phosphatase</fullName>
        <ecNumber evidence="3">3.1.3.48</ecNumber>
    </submittedName>
</protein>
<evidence type="ECO:0000256" key="1">
    <source>
        <dbReference type="ARBA" id="ARBA00009580"/>
    </source>
</evidence>
<dbReference type="EMBL" id="CP136865">
    <property type="protein sequence ID" value="WOJ97995.1"/>
    <property type="molecule type" value="Genomic_DNA"/>
</dbReference>
<dbReference type="Pfam" id="PF13350">
    <property type="entry name" value="Y_phosphatase3"/>
    <property type="match status" value="1"/>
</dbReference>
<gene>
    <name evidence="3" type="ORF">R0137_05315</name>
</gene>
<evidence type="ECO:0000256" key="2">
    <source>
        <dbReference type="SAM" id="SignalP"/>
    </source>
</evidence>
<dbReference type="Gene3D" id="3.90.190.10">
    <property type="entry name" value="Protein tyrosine phosphatase superfamily"/>
    <property type="match status" value="1"/>
</dbReference>
<keyword evidence="2" id="KW-0732">Signal</keyword>
<dbReference type="InterPro" id="IPR026893">
    <property type="entry name" value="Tyr/Ser_Pase_IphP-type"/>
</dbReference>
<dbReference type="EC" id="3.1.3.48" evidence="3"/>
<proteinExistence type="inferred from homology"/>
<dbReference type="SUPFAM" id="SSF52799">
    <property type="entry name" value="(Phosphotyrosine protein) phosphatases II"/>
    <property type="match status" value="1"/>
</dbReference>
<dbReference type="GO" id="GO:0004725">
    <property type="term" value="F:protein tyrosine phosphatase activity"/>
    <property type="evidence" value="ECO:0007669"/>
    <property type="project" value="UniProtKB-EC"/>
</dbReference>
<evidence type="ECO:0000313" key="3">
    <source>
        <dbReference type="EMBL" id="WOJ97995.1"/>
    </source>
</evidence>
<dbReference type="InterPro" id="IPR029021">
    <property type="entry name" value="Prot-tyrosine_phosphatase-like"/>
</dbReference>
<feature type="signal peptide" evidence="2">
    <location>
        <begin position="1"/>
        <end position="20"/>
    </location>
</feature>
<dbReference type="PANTHER" id="PTHR31126">
    <property type="entry name" value="TYROSINE-PROTEIN PHOSPHATASE"/>
    <property type="match status" value="1"/>
</dbReference>